<dbReference type="Pfam" id="PF02450">
    <property type="entry name" value="LCAT"/>
    <property type="match status" value="1"/>
</dbReference>
<keyword evidence="2" id="KW-1133">Transmembrane helix</keyword>
<keyword evidence="4" id="KW-1185">Reference proteome</keyword>
<feature type="compositionally biased region" description="Low complexity" evidence="1">
    <location>
        <begin position="24"/>
        <end position="39"/>
    </location>
</feature>
<gene>
    <name evidence="3" type="ORF">Vafri_14322</name>
</gene>
<dbReference type="Proteomes" id="UP000747399">
    <property type="component" value="Unassembled WGS sequence"/>
</dbReference>
<feature type="region of interest" description="Disordered" evidence="1">
    <location>
        <begin position="64"/>
        <end position="137"/>
    </location>
</feature>
<dbReference type="EMBL" id="BNCO01000035">
    <property type="protein sequence ID" value="GIL59570.1"/>
    <property type="molecule type" value="Genomic_DNA"/>
</dbReference>
<reference evidence="3" key="1">
    <citation type="journal article" date="2021" name="Proc. Natl. Acad. Sci. U.S.A.">
        <title>Three genomes in the algal genus Volvox reveal the fate of a haploid sex-determining region after a transition to homothallism.</title>
        <authorList>
            <person name="Yamamoto K."/>
            <person name="Hamaji T."/>
            <person name="Kawai-Toyooka H."/>
            <person name="Matsuzaki R."/>
            <person name="Takahashi F."/>
            <person name="Nishimura Y."/>
            <person name="Kawachi M."/>
            <person name="Noguchi H."/>
            <person name="Minakuchi Y."/>
            <person name="Umen J.G."/>
            <person name="Toyoda A."/>
            <person name="Nozaki H."/>
        </authorList>
    </citation>
    <scope>NUCLEOTIDE SEQUENCE</scope>
    <source>
        <strain evidence="3">NIES-3780</strain>
    </source>
</reference>
<accession>A0A8J4BEE2</accession>
<feature type="compositionally biased region" description="Low complexity" evidence="1">
    <location>
        <begin position="635"/>
        <end position="647"/>
    </location>
</feature>
<feature type="compositionally biased region" description="Low complexity" evidence="1">
    <location>
        <begin position="66"/>
        <end position="89"/>
    </location>
</feature>
<evidence type="ECO:0000313" key="4">
    <source>
        <dbReference type="Proteomes" id="UP000747399"/>
    </source>
</evidence>
<feature type="compositionally biased region" description="Polar residues" evidence="1">
    <location>
        <begin position="115"/>
        <end position="130"/>
    </location>
</feature>
<dbReference type="InterPro" id="IPR003386">
    <property type="entry name" value="LACT/PDAT_acylTrfase"/>
</dbReference>
<dbReference type="GO" id="GO:0008374">
    <property type="term" value="F:O-acyltransferase activity"/>
    <property type="evidence" value="ECO:0007669"/>
    <property type="project" value="InterPro"/>
</dbReference>
<comment type="caution">
    <text evidence="3">The sequence shown here is derived from an EMBL/GenBank/DDBJ whole genome shotgun (WGS) entry which is preliminary data.</text>
</comment>
<evidence type="ECO:0000256" key="2">
    <source>
        <dbReference type="SAM" id="Phobius"/>
    </source>
</evidence>
<evidence type="ECO:0000256" key="1">
    <source>
        <dbReference type="SAM" id="MobiDB-lite"/>
    </source>
</evidence>
<feature type="region of interest" description="Disordered" evidence="1">
    <location>
        <begin position="1"/>
        <end position="49"/>
    </location>
</feature>
<keyword evidence="2" id="KW-0812">Transmembrane</keyword>
<feature type="non-terminal residue" evidence="3">
    <location>
        <position position="1"/>
    </location>
</feature>
<feature type="region of interest" description="Disordered" evidence="1">
    <location>
        <begin position="610"/>
        <end position="649"/>
    </location>
</feature>
<organism evidence="3 4">
    <name type="scientific">Volvox africanus</name>
    <dbReference type="NCBI Taxonomy" id="51714"/>
    <lineage>
        <taxon>Eukaryota</taxon>
        <taxon>Viridiplantae</taxon>
        <taxon>Chlorophyta</taxon>
        <taxon>core chlorophytes</taxon>
        <taxon>Chlorophyceae</taxon>
        <taxon>CS clade</taxon>
        <taxon>Chlamydomonadales</taxon>
        <taxon>Volvocaceae</taxon>
        <taxon>Volvox</taxon>
    </lineage>
</organism>
<evidence type="ECO:0008006" key="5">
    <source>
        <dbReference type="Google" id="ProtNLM"/>
    </source>
</evidence>
<dbReference type="PANTHER" id="PTHR11440">
    <property type="entry name" value="LECITHIN-CHOLESTEROL ACYLTRANSFERASE-RELATED"/>
    <property type="match status" value="1"/>
</dbReference>
<feature type="transmembrane region" description="Helical" evidence="2">
    <location>
        <begin position="179"/>
        <end position="198"/>
    </location>
</feature>
<protein>
    <recommendedName>
        <fullName evidence="5">Phospholipid:diacylglycerol acyltransferase</fullName>
    </recommendedName>
</protein>
<dbReference type="AlphaFoldDB" id="A0A8J4BEE2"/>
<dbReference type="Gene3D" id="3.40.50.1820">
    <property type="entry name" value="alpha/beta hydrolase"/>
    <property type="match status" value="1"/>
</dbReference>
<keyword evidence="2" id="KW-0472">Membrane</keyword>
<evidence type="ECO:0000313" key="3">
    <source>
        <dbReference type="EMBL" id="GIL59570.1"/>
    </source>
</evidence>
<dbReference type="InterPro" id="IPR029058">
    <property type="entry name" value="AB_hydrolase_fold"/>
</dbReference>
<proteinExistence type="predicted"/>
<dbReference type="SUPFAM" id="SSF53474">
    <property type="entry name" value="alpha/beta-Hydrolases"/>
    <property type="match status" value="1"/>
</dbReference>
<sequence>MTKQRKKKDAASTGISTGTHGSVARTTATNPPTNNSRPAGAPTSSGAPDSCKLVPDGACAVDTTPSGASARNSAGAPAAASSHHVSLPAGNQDYENASTGVRRRRGWGGAGGDQAGSTTEAQRVTVSNRTAAGGTSKKLTVKVNSSGTSANTVGVSGDGGLGSGESCPRRHRLWRVMQWPLVFGLTLLALGAVHQRLIEEAPLTELFHDGIVGPFARLNVTLPRPSLDALIASTGINVSALIGLTDTLTDTLNDITDTLIAGRLSLVGLLSQLPAFNVLPPLGLGGGAGDSEATGLRPGMMMARRGYRAKHPVIIVPGFVTSGLELWQGLPCGQRYFRQRMWGTLAMVQAFMMDPACWFQHMELHPGTGLDPAGIKIRAAVGLEAVDYFIQGYWVWGKLVEALADVGYDSNNLVSMSYDWRLAIPLLEERDGYFTRLRLAIEALAEVSNERVVITAHSFGENVVRSFMTWVEADHPGWVEDRVHAIINIAGTSLGVPKSISALLSGETRDTAQLGALAGFLSSNLVPRATRTRVWRTWGASYAMLPVGGPRVWGNSSWAPDDTPEMREEKRTYGAMVSLWPHDWETVLAAAAAATPHQRDALTRLVHNVSETAEPPPPPPENPAEAVDDDQDDNSGSSSSSSSSSSGPMARITDTLMRLVSSGGSDIDPADYLNSEHITRLDVSGFLALLREVGGPLVDQHVREWAAVEL</sequence>
<name>A0A8J4BEE2_9CHLO</name>
<dbReference type="GO" id="GO:0006629">
    <property type="term" value="P:lipid metabolic process"/>
    <property type="evidence" value="ECO:0007669"/>
    <property type="project" value="InterPro"/>
</dbReference>